<keyword evidence="11" id="KW-1185">Reference proteome</keyword>
<keyword evidence="3" id="KW-0812">Transmembrane</keyword>
<dbReference type="Pfam" id="PF02535">
    <property type="entry name" value="Zip"/>
    <property type="match status" value="1"/>
</dbReference>
<gene>
    <name evidence="8" type="ORF">GPM918_LOCUS7695</name>
    <name evidence="7" type="ORF">OVA965_LOCUS7174</name>
    <name evidence="10" type="ORF">SRO942_LOCUS7695</name>
    <name evidence="9" type="ORF">TMI583_LOCUS7170</name>
</gene>
<evidence type="ECO:0000256" key="6">
    <source>
        <dbReference type="SAM" id="SignalP"/>
    </source>
</evidence>
<dbReference type="Proteomes" id="UP000682733">
    <property type="component" value="Unassembled WGS sequence"/>
</dbReference>
<comment type="similarity">
    <text evidence="2">Belongs to the ZIP transporter (TC 2.A.5) family.</text>
</comment>
<comment type="subcellular location">
    <subcellularLocation>
        <location evidence="1">Membrane</location>
        <topology evidence="1">Multi-pass membrane protein</topology>
    </subcellularLocation>
</comment>
<dbReference type="EMBL" id="CAJOBC010001275">
    <property type="protein sequence ID" value="CAF3668542.1"/>
    <property type="molecule type" value="Genomic_DNA"/>
</dbReference>
<comment type="caution">
    <text evidence="8">The sequence shown here is derived from an EMBL/GenBank/DDBJ whole genome shotgun (WGS) entry which is preliminary data.</text>
</comment>
<evidence type="ECO:0000313" key="8">
    <source>
        <dbReference type="EMBL" id="CAF0882651.1"/>
    </source>
</evidence>
<evidence type="ECO:0000256" key="2">
    <source>
        <dbReference type="ARBA" id="ARBA00006939"/>
    </source>
</evidence>
<dbReference type="EMBL" id="CAJNOQ010001275">
    <property type="protein sequence ID" value="CAF0882651.1"/>
    <property type="molecule type" value="Genomic_DNA"/>
</dbReference>
<dbReference type="EMBL" id="CAJNOK010002251">
    <property type="protein sequence ID" value="CAF0851622.1"/>
    <property type="molecule type" value="Genomic_DNA"/>
</dbReference>
<dbReference type="PANTHER" id="PTHR12191:SF37">
    <property type="entry name" value="ZINC TRANSPORTER FOI"/>
    <property type="match status" value="1"/>
</dbReference>
<dbReference type="Proteomes" id="UP000663829">
    <property type="component" value="Unassembled WGS sequence"/>
</dbReference>
<evidence type="ECO:0000256" key="4">
    <source>
        <dbReference type="ARBA" id="ARBA00022989"/>
    </source>
</evidence>
<dbReference type="GO" id="GO:0071578">
    <property type="term" value="P:zinc ion import across plasma membrane"/>
    <property type="evidence" value="ECO:0007669"/>
    <property type="project" value="TreeGrafter"/>
</dbReference>
<dbReference type="GO" id="GO:0030003">
    <property type="term" value="P:intracellular monoatomic cation homeostasis"/>
    <property type="evidence" value="ECO:0007669"/>
    <property type="project" value="TreeGrafter"/>
</dbReference>
<protein>
    <submittedName>
        <fullName evidence="8">Uncharacterized protein</fullName>
    </submittedName>
</protein>
<evidence type="ECO:0000313" key="11">
    <source>
        <dbReference type="Proteomes" id="UP000663829"/>
    </source>
</evidence>
<dbReference type="EMBL" id="CAJOBA010002251">
    <property type="protein sequence ID" value="CAF3636831.1"/>
    <property type="molecule type" value="Genomic_DNA"/>
</dbReference>
<evidence type="ECO:0000313" key="10">
    <source>
        <dbReference type="EMBL" id="CAF3668542.1"/>
    </source>
</evidence>
<dbReference type="InterPro" id="IPR050799">
    <property type="entry name" value="ZIP_Transporter"/>
</dbReference>
<proteinExistence type="inferred from homology"/>
<dbReference type="Proteomes" id="UP000677228">
    <property type="component" value="Unassembled WGS sequence"/>
</dbReference>
<evidence type="ECO:0000313" key="7">
    <source>
        <dbReference type="EMBL" id="CAF0851622.1"/>
    </source>
</evidence>
<feature type="chain" id="PRO_5036223566" evidence="6">
    <location>
        <begin position="30"/>
        <end position="131"/>
    </location>
</feature>
<keyword evidence="4" id="KW-1133">Transmembrane helix</keyword>
<dbReference type="GO" id="GO:0005886">
    <property type="term" value="C:plasma membrane"/>
    <property type="evidence" value="ECO:0007669"/>
    <property type="project" value="TreeGrafter"/>
</dbReference>
<dbReference type="GO" id="GO:0140410">
    <property type="term" value="F:monoatomic cation:bicarbonate symporter activity"/>
    <property type="evidence" value="ECO:0007669"/>
    <property type="project" value="TreeGrafter"/>
</dbReference>
<keyword evidence="6" id="KW-0732">Signal</keyword>
<evidence type="ECO:0000256" key="5">
    <source>
        <dbReference type="ARBA" id="ARBA00023136"/>
    </source>
</evidence>
<name>A0A813YD54_9BILA</name>
<dbReference type="GO" id="GO:0005385">
    <property type="term" value="F:zinc ion transmembrane transporter activity"/>
    <property type="evidence" value="ECO:0007669"/>
    <property type="project" value="TreeGrafter"/>
</dbReference>
<dbReference type="OrthoDB" id="200954at2759"/>
<accession>A0A813YD54</accession>
<organism evidence="8 11">
    <name type="scientific">Didymodactylos carnosus</name>
    <dbReference type="NCBI Taxonomy" id="1234261"/>
    <lineage>
        <taxon>Eukaryota</taxon>
        <taxon>Metazoa</taxon>
        <taxon>Spiralia</taxon>
        <taxon>Gnathifera</taxon>
        <taxon>Rotifera</taxon>
        <taxon>Eurotatoria</taxon>
        <taxon>Bdelloidea</taxon>
        <taxon>Philodinida</taxon>
        <taxon>Philodinidae</taxon>
        <taxon>Didymodactylos</taxon>
    </lineage>
</organism>
<dbReference type="AlphaFoldDB" id="A0A813YD54"/>
<evidence type="ECO:0000256" key="3">
    <source>
        <dbReference type="ARBA" id="ARBA00022692"/>
    </source>
</evidence>
<evidence type="ECO:0000256" key="1">
    <source>
        <dbReference type="ARBA" id="ARBA00004141"/>
    </source>
</evidence>
<evidence type="ECO:0000313" key="9">
    <source>
        <dbReference type="EMBL" id="CAF3636831.1"/>
    </source>
</evidence>
<sequence>MIRPSWCTQSLLNNCYCLVFLLLAIKAKGWMVPIGERIHNFAHGLALGVTFSQDVILGVTATIAVGLHELHHELGDHAILIQSGFTHYKALTFNFITSLTAFIGISLSASEVCQQRIFALTIGIVSLYFTC</sequence>
<reference evidence="8" key="1">
    <citation type="submission" date="2021-02" db="EMBL/GenBank/DDBJ databases">
        <authorList>
            <person name="Nowell W R."/>
        </authorList>
    </citation>
    <scope>NUCLEOTIDE SEQUENCE</scope>
</reference>
<dbReference type="InterPro" id="IPR003689">
    <property type="entry name" value="ZIP"/>
</dbReference>
<feature type="signal peptide" evidence="6">
    <location>
        <begin position="1"/>
        <end position="29"/>
    </location>
</feature>
<keyword evidence="5" id="KW-0472">Membrane</keyword>
<dbReference type="PANTHER" id="PTHR12191">
    <property type="entry name" value="SOLUTE CARRIER FAMILY 39"/>
    <property type="match status" value="1"/>
</dbReference>
<dbReference type="Proteomes" id="UP000681722">
    <property type="component" value="Unassembled WGS sequence"/>
</dbReference>